<evidence type="ECO:0000313" key="2">
    <source>
        <dbReference type="EMBL" id="RFD20558.1"/>
    </source>
</evidence>
<dbReference type="Gene3D" id="3.40.50.1820">
    <property type="entry name" value="alpha/beta hydrolase"/>
    <property type="match status" value="1"/>
</dbReference>
<dbReference type="EMBL" id="QUWV01000041">
    <property type="protein sequence ID" value="RFD20558.1"/>
    <property type="molecule type" value="Genomic_DNA"/>
</dbReference>
<evidence type="ECO:0000313" key="3">
    <source>
        <dbReference type="Proteomes" id="UP000262371"/>
    </source>
</evidence>
<protein>
    <submittedName>
        <fullName evidence="2">Alpha/beta hydrolase</fullName>
    </submittedName>
</protein>
<gene>
    <name evidence="2" type="ORF">DY926_05600</name>
</gene>
<proteinExistence type="predicted"/>
<dbReference type="InterPro" id="IPR000073">
    <property type="entry name" value="AB_hydrolase_1"/>
</dbReference>
<accession>A0A371Z245</accession>
<dbReference type="Pfam" id="PF12697">
    <property type="entry name" value="Abhydrolase_6"/>
    <property type="match status" value="1"/>
</dbReference>
<dbReference type="Proteomes" id="UP000262371">
    <property type="component" value="Unassembled WGS sequence"/>
</dbReference>
<dbReference type="OrthoDB" id="7165362at2"/>
<keyword evidence="3" id="KW-1185">Reference proteome</keyword>
<dbReference type="AlphaFoldDB" id="A0A371Z245"/>
<sequence length="223" mass="24304">MFVTMALTLPVAFVHGWAFEHTFWQATRAALGSCPTRALDFGFFSDQPDMALPDQPYIGVGHSLGALWLLRHHGPLCRGLVLINGFSRFGAAPGFPDGIPRRVIERMRLGLLREPVGLLHSFRQRAGIESPLPAHIDSARLETGLRALMDMDCTHDLTAAKCPIQAIAGTQDAIAPPALTQACFPAGEKTPTEWMEGGHLLPLTQPEACAHIIRTMNQRITAP</sequence>
<comment type="caution">
    <text evidence="2">The sequence shown here is derived from an EMBL/GenBank/DDBJ whole genome shotgun (WGS) entry which is preliminary data.</text>
</comment>
<feature type="domain" description="AB hydrolase-1" evidence="1">
    <location>
        <begin position="13"/>
        <end position="210"/>
    </location>
</feature>
<dbReference type="GO" id="GO:0016787">
    <property type="term" value="F:hydrolase activity"/>
    <property type="evidence" value="ECO:0007669"/>
    <property type="project" value="UniProtKB-KW"/>
</dbReference>
<organism evidence="2 3">
    <name type="scientific">Komagataeibacter melaceti</name>
    <dbReference type="NCBI Taxonomy" id="2766577"/>
    <lineage>
        <taxon>Bacteria</taxon>
        <taxon>Pseudomonadati</taxon>
        <taxon>Pseudomonadota</taxon>
        <taxon>Alphaproteobacteria</taxon>
        <taxon>Acetobacterales</taxon>
        <taxon>Acetobacteraceae</taxon>
        <taxon>Komagataeibacter</taxon>
    </lineage>
</organism>
<dbReference type="InterPro" id="IPR029058">
    <property type="entry name" value="AB_hydrolase_fold"/>
</dbReference>
<reference evidence="2 3" key="1">
    <citation type="submission" date="2018-08" db="EMBL/GenBank/DDBJ databases">
        <title>Komagataeibacter sp. AV 382.</title>
        <authorList>
            <person name="Skraban J."/>
            <person name="Trcek J."/>
        </authorList>
    </citation>
    <scope>NUCLEOTIDE SEQUENCE [LARGE SCALE GENOMIC DNA]</scope>
    <source>
        <strain evidence="2 3">AV 382</strain>
    </source>
</reference>
<keyword evidence="2" id="KW-0378">Hydrolase</keyword>
<evidence type="ECO:0000259" key="1">
    <source>
        <dbReference type="Pfam" id="PF12697"/>
    </source>
</evidence>
<dbReference type="SUPFAM" id="SSF53474">
    <property type="entry name" value="alpha/beta-Hydrolases"/>
    <property type="match status" value="1"/>
</dbReference>
<name>A0A371Z245_9PROT</name>